<keyword evidence="11" id="KW-1185">Reference proteome</keyword>
<dbReference type="OrthoDB" id="9807797at2"/>
<evidence type="ECO:0000256" key="4">
    <source>
        <dbReference type="ARBA" id="ARBA00023110"/>
    </source>
</evidence>
<evidence type="ECO:0000313" key="11">
    <source>
        <dbReference type="Proteomes" id="UP000249248"/>
    </source>
</evidence>
<organism evidence="10 11">
    <name type="scientific">Putridiphycobacter roseus</name>
    <dbReference type="NCBI Taxonomy" id="2219161"/>
    <lineage>
        <taxon>Bacteria</taxon>
        <taxon>Pseudomonadati</taxon>
        <taxon>Bacteroidota</taxon>
        <taxon>Flavobacteriia</taxon>
        <taxon>Flavobacteriales</taxon>
        <taxon>Crocinitomicaceae</taxon>
        <taxon>Putridiphycobacter</taxon>
    </lineage>
</organism>
<dbReference type="Gene3D" id="3.10.50.40">
    <property type="match status" value="1"/>
</dbReference>
<feature type="chain" id="PRO_5015958762" description="peptidylprolyl isomerase" evidence="7">
    <location>
        <begin position="21"/>
        <end position="358"/>
    </location>
</feature>
<evidence type="ECO:0000259" key="8">
    <source>
        <dbReference type="PROSITE" id="PS50059"/>
    </source>
</evidence>
<dbReference type="PANTHER" id="PTHR45625:SF4">
    <property type="entry name" value="PEPTIDYLPROLYL ISOMERASE DOMAIN AND WD REPEAT-CONTAINING PROTEIN 1"/>
    <property type="match status" value="1"/>
</dbReference>
<dbReference type="PANTHER" id="PTHR45625">
    <property type="entry name" value="PEPTIDYL-PROLYL CIS-TRANS ISOMERASE-RELATED"/>
    <property type="match status" value="1"/>
</dbReference>
<dbReference type="Gene3D" id="2.40.100.10">
    <property type="entry name" value="Cyclophilin-like"/>
    <property type="match status" value="1"/>
</dbReference>
<keyword evidence="4 6" id="KW-0697">Rotamase</keyword>
<dbReference type="InterPro" id="IPR001179">
    <property type="entry name" value="PPIase_FKBP_dom"/>
</dbReference>
<dbReference type="PROSITE" id="PS50072">
    <property type="entry name" value="CSA_PPIASE_2"/>
    <property type="match status" value="1"/>
</dbReference>
<accession>A0A2W1MXW3</accession>
<dbReference type="SUPFAM" id="SSF50891">
    <property type="entry name" value="Cyclophilin-like"/>
    <property type="match status" value="1"/>
</dbReference>
<dbReference type="RefSeq" id="WP_111063696.1">
    <property type="nucleotide sequence ID" value="NZ_JBHUCU010000017.1"/>
</dbReference>
<dbReference type="PROSITE" id="PS50059">
    <property type="entry name" value="FKBP_PPIASE"/>
    <property type="match status" value="1"/>
</dbReference>
<comment type="similarity">
    <text evidence="2">Belongs to the cyclophilin-type PPIase family.</text>
</comment>
<dbReference type="FunFam" id="3.10.50.40:FF:000006">
    <property type="entry name" value="Peptidyl-prolyl cis-trans isomerase"/>
    <property type="match status" value="1"/>
</dbReference>
<dbReference type="AlphaFoldDB" id="A0A2W1MXW3"/>
<proteinExistence type="inferred from homology"/>
<evidence type="ECO:0000256" key="5">
    <source>
        <dbReference type="ARBA" id="ARBA00023235"/>
    </source>
</evidence>
<keyword evidence="5 6" id="KW-0413">Isomerase</keyword>
<dbReference type="InterPro" id="IPR029000">
    <property type="entry name" value="Cyclophilin-like_dom_sf"/>
</dbReference>
<dbReference type="EC" id="5.2.1.8" evidence="3 6"/>
<dbReference type="InterPro" id="IPR044666">
    <property type="entry name" value="Cyclophilin_A-like"/>
</dbReference>
<dbReference type="CDD" id="cd00317">
    <property type="entry name" value="cyclophilin"/>
    <property type="match status" value="1"/>
</dbReference>
<feature type="domain" description="PPIase cyclophilin-type" evidence="9">
    <location>
        <begin position="47"/>
        <end position="181"/>
    </location>
</feature>
<evidence type="ECO:0000259" key="9">
    <source>
        <dbReference type="PROSITE" id="PS50072"/>
    </source>
</evidence>
<comment type="catalytic activity">
    <reaction evidence="1 6">
        <text>[protein]-peptidylproline (omega=180) = [protein]-peptidylproline (omega=0)</text>
        <dbReference type="Rhea" id="RHEA:16237"/>
        <dbReference type="Rhea" id="RHEA-COMP:10747"/>
        <dbReference type="Rhea" id="RHEA-COMP:10748"/>
        <dbReference type="ChEBI" id="CHEBI:83833"/>
        <dbReference type="ChEBI" id="CHEBI:83834"/>
        <dbReference type="EC" id="5.2.1.8"/>
    </reaction>
</comment>
<evidence type="ECO:0000256" key="6">
    <source>
        <dbReference type="PROSITE-ProRule" id="PRU00277"/>
    </source>
</evidence>
<evidence type="ECO:0000256" key="7">
    <source>
        <dbReference type="SAM" id="SignalP"/>
    </source>
</evidence>
<evidence type="ECO:0000256" key="1">
    <source>
        <dbReference type="ARBA" id="ARBA00000971"/>
    </source>
</evidence>
<gene>
    <name evidence="10" type="ORF">DNU06_12495</name>
</gene>
<dbReference type="InterPro" id="IPR020892">
    <property type="entry name" value="Cyclophilin-type_PPIase_CS"/>
</dbReference>
<protein>
    <recommendedName>
        <fullName evidence="3 6">peptidylprolyl isomerase</fullName>
        <ecNumber evidence="3 6">5.2.1.8</ecNumber>
    </recommendedName>
</protein>
<dbReference type="InterPro" id="IPR046357">
    <property type="entry name" value="PPIase_dom_sf"/>
</dbReference>
<dbReference type="Pfam" id="PF00160">
    <property type="entry name" value="Pro_isomerase"/>
    <property type="match status" value="1"/>
</dbReference>
<feature type="signal peptide" evidence="7">
    <location>
        <begin position="1"/>
        <end position="20"/>
    </location>
</feature>
<dbReference type="InterPro" id="IPR002130">
    <property type="entry name" value="Cyclophilin-type_PPIase_dom"/>
</dbReference>
<sequence length="358" mass="39742">MKKTLLIMLSIFLISSLGYAQERITKKQVKKMKLAHGMYAVMATNKGDILLALEYEKTPLTVANFVGLAEGDFENDTLVFDQPFYDGLLFHRVISNFMIQGGDPNGNGQGGPGYKFYDEFHDSLKHDGPGILSMANSGVATNGSQFFITHKATPWLNGKHTVFGHVVKGQDVVNEIAQNDTIQKVTIYRFGKAAKKFKETEVFEAEYAKLAEQLSLEMERIKQLKAMSSVERIAAFKKKTLAVYPNAKITATGLMYVMEEAGKETLKPETGQKVSVHYTGYLMDNGNKFDSSIDRGHPIEFALGTKRVIAGWDEGIALMSKGAKYKLIIPYWLGYGENGSGPIPSFADLIFDVELVNF</sequence>
<name>A0A2W1MXW3_9FLAO</name>
<dbReference type="PRINTS" id="PR00153">
    <property type="entry name" value="CSAPPISMRASE"/>
</dbReference>
<evidence type="ECO:0000313" key="10">
    <source>
        <dbReference type="EMBL" id="PZE16667.1"/>
    </source>
</evidence>
<dbReference type="GO" id="GO:0006457">
    <property type="term" value="P:protein folding"/>
    <property type="evidence" value="ECO:0007669"/>
    <property type="project" value="InterPro"/>
</dbReference>
<dbReference type="EMBL" id="QKSB01000007">
    <property type="protein sequence ID" value="PZE16667.1"/>
    <property type="molecule type" value="Genomic_DNA"/>
</dbReference>
<evidence type="ECO:0000256" key="2">
    <source>
        <dbReference type="ARBA" id="ARBA00007365"/>
    </source>
</evidence>
<dbReference type="GO" id="GO:0003755">
    <property type="term" value="F:peptidyl-prolyl cis-trans isomerase activity"/>
    <property type="evidence" value="ECO:0007669"/>
    <property type="project" value="UniProtKB-KW"/>
</dbReference>
<dbReference type="Proteomes" id="UP000249248">
    <property type="component" value="Unassembled WGS sequence"/>
</dbReference>
<comment type="caution">
    <text evidence="10">The sequence shown here is derived from an EMBL/GenBank/DDBJ whole genome shotgun (WGS) entry which is preliminary data.</text>
</comment>
<dbReference type="Pfam" id="PF00254">
    <property type="entry name" value="FKBP_C"/>
    <property type="match status" value="1"/>
</dbReference>
<reference evidence="10 11" key="1">
    <citation type="submission" date="2018-06" db="EMBL/GenBank/DDBJ databases">
        <title>The draft genome sequence of Crocinitomix sp. SM1701.</title>
        <authorList>
            <person name="Zhang X."/>
        </authorList>
    </citation>
    <scope>NUCLEOTIDE SEQUENCE [LARGE SCALE GENOMIC DNA]</scope>
    <source>
        <strain evidence="10 11">SM1701</strain>
    </source>
</reference>
<dbReference type="PROSITE" id="PS00170">
    <property type="entry name" value="CSA_PPIASE_1"/>
    <property type="match status" value="1"/>
</dbReference>
<evidence type="ECO:0000256" key="3">
    <source>
        <dbReference type="ARBA" id="ARBA00013194"/>
    </source>
</evidence>
<dbReference type="SUPFAM" id="SSF54534">
    <property type="entry name" value="FKBP-like"/>
    <property type="match status" value="1"/>
</dbReference>
<keyword evidence="7" id="KW-0732">Signal</keyword>
<feature type="domain" description="PPIase FKBP-type" evidence="8">
    <location>
        <begin position="271"/>
        <end position="358"/>
    </location>
</feature>